<dbReference type="InterPro" id="IPR031621">
    <property type="entry name" value="HisKA_7TM"/>
</dbReference>
<feature type="domain" description="Histidine kinase N-terminal 7TM region" evidence="3">
    <location>
        <begin position="13"/>
        <end position="118"/>
    </location>
</feature>
<evidence type="ECO:0000256" key="2">
    <source>
        <dbReference type="SAM" id="Phobius"/>
    </source>
</evidence>
<feature type="transmembrane region" description="Helical" evidence="2">
    <location>
        <begin position="73"/>
        <end position="93"/>
    </location>
</feature>
<organism evidence="4 5">
    <name type="scientific">Halobaculum litoreum</name>
    <dbReference type="NCBI Taxonomy" id="3031998"/>
    <lineage>
        <taxon>Archaea</taxon>
        <taxon>Methanobacteriati</taxon>
        <taxon>Methanobacteriota</taxon>
        <taxon>Stenosarchaea group</taxon>
        <taxon>Halobacteria</taxon>
        <taxon>Halobacteriales</taxon>
        <taxon>Haloferacaceae</taxon>
        <taxon>Halobaculum</taxon>
    </lineage>
</organism>
<keyword evidence="4" id="KW-0418">Kinase</keyword>
<evidence type="ECO:0000259" key="3">
    <source>
        <dbReference type="Pfam" id="PF16927"/>
    </source>
</evidence>
<proteinExistence type="predicted"/>
<keyword evidence="5" id="KW-1185">Reference proteome</keyword>
<feature type="transmembrane region" description="Helical" evidence="2">
    <location>
        <begin position="6"/>
        <end position="28"/>
    </location>
</feature>
<reference evidence="4 5" key="1">
    <citation type="journal article" date="2019" name="Int. J. Syst. Evol. Microbiol.">
        <title>The Global Catalogue of Microorganisms (GCM) 10K type strain sequencing project: providing services to taxonomists for standard genome sequencing and annotation.</title>
        <authorList>
            <consortium name="The Broad Institute Genomics Platform"/>
            <consortium name="The Broad Institute Genome Sequencing Center for Infectious Disease"/>
            <person name="Wu L."/>
            <person name="Ma J."/>
        </authorList>
    </citation>
    <scope>NUCLEOTIDE SEQUENCE [LARGE SCALE GENOMIC DNA]</scope>
    <source>
        <strain evidence="4 5">DT92</strain>
    </source>
</reference>
<dbReference type="Pfam" id="PF16927">
    <property type="entry name" value="HisKA_7TM"/>
    <property type="match status" value="1"/>
</dbReference>
<dbReference type="AlphaFoldDB" id="A0ABD5XQM7"/>
<keyword evidence="2" id="KW-1133">Transmembrane helix</keyword>
<accession>A0ABD5XQM7</accession>
<keyword evidence="2" id="KW-0812">Transmembrane</keyword>
<feature type="region of interest" description="Disordered" evidence="1">
    <location>
        <begin position="125"/>
        <end position="163"/>
    </location>
</feature>
<feature type="transmembrane region" description="Helical" evidence="2">
    <location>
        <begin position="40"/>
        <end position="61"/>
    </location>
</feature>
<dbReference type="GO" id="GO:0016301">
    <property type="term" value="F:kinase activity"/>
    <property type="evidence" value="ECO:0007669"/>
    <property type="project" value="UniProtKB-KW"/>
</dbReference>
<protein>
    <submittedName>
        <fullName evidence="4">Histidine kinase N-terminal 7TM domain-containing protein</fullName>
    </submittedName>
</protein>
<keyword evidence="2" id="KW-0472">Membrane</keyword>
<evidence type="ECO:0000256" key="1">
    <source>
        <dbReference type="SAM" id="MobiDB-lite"/>
    </source>
</evidence>
<keyword evidence="4" id="KW-0808">Transferase</keyword>
<dbReference type="EMBL" id="JBHSZG010000001">
    <property type="protein sequence ID" value="MFC7137399.1"/>
    <property type="molecule type" value="Genomic_DNA"/>
</dbReference>
<comment type="caution">
    <text evidence="4">The sequence shown here is derived from an EMBL/GenBank/DDBJ whole genome shotgun (WGS) entry which is preliminary data.</text>
</comment>
<evidence type="ECO:0000313" key="4">
    <source>
        <dbReference type="EMBL" id="MFC7137399.1"/>
    </source>
</evidence>
<name>A0ABD5XQM7_9EURY</name>
<evidence type="ECO:0000313" key="5">
    <source>
        <dbReference type="Proteomes" id="UP001596368"/>
    </source>
</evidence>
<sequence length="163" mass="16878">MVGASDTLVAAVFASALTSTAAGTLAYLRTRERRDHAGTAFVAITYGAALWAALFGLQLLAGPTDLGLLLLRAKWVAATPIVTTSLLFGLYYTGRGDWVTPRRAALLSVEPALAGALIVLDRGDCSSPASRSVRCSASRRTWRSPGSGSSSTSRTASSSGARS</sequence>
<gene>
    <name evidence="4" type="ORF">ACFQRB_15035</name>
</gene>
<dbReference type="Proteomes" id="UP001596368">
    <property type="component" value="Unassembled WGS sequence"/>
</dbReference>